<feature type="domain" description="Transposase IS116/IS110/IS902 C-terminal" evidence="3">
    <location>
        <begin position="257"/>
        <end position="342"/>
    </location>
</feature>
<dbReference type="InterPro" id="IPR003346">
    <property type="entry name" value="Transposase_20"/>
</dbReference>
<feature type="domain" description="Transposase IS110-like N-terminal" evidence="2">
    <location>
        <begin position="9"/>
        <end position="158"/>
    </location>
</feature>
<dbReference type="RefSeq" id="WP_011032050.1">
    <property type="nucleotide sequence ID" value="NZ_CP009513.1"/>
</dbReference>
<evidence type="ECO:0000259" key="3">
    <source>
        <dbReference type="Pfam" id="PF02371"/>
    </source>
</evidence>
<gene>
    <name evidence="4" type="ORF">MSMAL_1218</name>
</gene>
<dbReference type="Proteomes" id="UP000033063">
    <property type="component" value="Chromosome"/>
</dbReference>
<evidence type="ECO:0000313" key="4">
    <source>
        <dbReference type="EMBL" id="AKB67761.1"/>
    </source>
</evidence>
<evidence type="ECO:0000259" key="2">
    <source>
        <dbReference type="Pfam" id="PF01548"/>
    </source>
</evidence>
<dbReference type="PANTHER" id="PTHR33055:SF13">
    <property type="entry name" value="TRANSPOSASE"/>
    <property type="match status" value="1"/>
</dbReference>
<keyword evidence="1" id="KW-0175">Coiled coil</keyword>
<dbReference type="GO" id="GO:0003677">
    <property type="term" value="F:DNA binding"/>
    <property type="evidence" value="ECO:0007669"/>
    <property type="project" value="InterPro"/>
</dbReference>
<reference evidence="4 5" key="1">
    <citation type="submission" date="2014-07" db="EMBL/GenBank/DDBJ databases">
        <title>Methanogenic archaea and the global carbon cycle.</title>
        <authorList>
            <person name="Henriksen J.R."/>
            <person name="Luke J."/>
            <person name="Reinhart S."/>
            <person name="Benedict M.N."/>
            <person name="Youngblut N.D."/>
            <person name="Metcalf M.E."/>
            <person name="Whitaker R.J."/>
            <person name="Metcalf W.W."/>
        </authorList>
    </citation>
    <scope>NUCLEOTIDE SEQUENCE [LARGE SCALE GENOMIC DNA]</scope>
    <source>
        <strain evidence="4 5">LYC</strain>
    </source>
</reference>
<dbReference type="PATRIC" id="fig|1434114.4.peg.1519"/>
<organism evidence="4 5">
    <name type="scientific">Methanosarcina mazei LYC</name>
    <dbReference type="NCBI Taxonomy" id="1434114"/>
    <lineage>
        <taxon>Archaea</taxon>
        <taxon>Methanobacteriati</taxon>
        <taxon>Methanobacteriota</taxon>
        <taxon>Stenosarchaea group</taxon>
        <taxon>Methanomicrobia</taxon>
        <taxon>Methanosarcinales</taxon>
        <taxon>Methanosarcinaceae</taxon>
        <taxon>Methanosarcina</taxon>
    </lineage>
</organism>
<dbReference type="AlphaFoldDB" id="A0A0E3LVX1"/>
<protein>
    <submittedName>
        <fullName evidence="4">Mobile element protein</fullName>
    </submittedName>
</protein>
<name>A0A0E3LVX1_METMZ</name>
<evidence type="ECO:0000256" key="1">
    <source>
        <dbReference type="SAM" id="Coils"/>
    </source>
</evidence>
<sequence>MDGEINKSCGLDIHKRFVIATILSRSGEKQQHRFARDDDGILDLKNLVTSEKCDVVACESCDVVACESTSDFWVPIYEALIDHLPVIVGNARDMKAFTHKKTDKIDSEVIAKLALNKMVQPSRVFPKKHREFRSYVRLRLTLVRKRTDIKNETHAILSSEMLHLGDVLTDIFGKNGRAILAGISSGKNIDQIIESLSPNVRKKSVQIREILDREISQSAAIRLQICLNLIKHLDEEIEVLEREIFNYAYQKHKREMEILMSVPGIGELGAATLIAEIGDFRDFPTGDKLASWLGIVPNVYQSADKYHNGRITKRGSKVARWILTQIAQAAARKKNSRLKEFFNRKKKTIGYAKAIIALARKIATIIWHLITNDEMYEDETGYQKGEVKKRKIVEAEIFSVDERITIISGIIAIMGKKEGEST</sequence>
<dbReference type="GeneID" id="24850890"/>
<dbReference type="GO" id="GO:0004803">
    <property type="term" value="F:transposase activity"/>
    <property type="evidence" value="ECO:0007669"/>
    <property type="project" value="InterPro"/>
</dbReference>
<feature type="coiled-coil region" evidence="1">
    <location>
        <begin position="223"/>
        <end position="250"/>
    </location>
</feature>
<dbReference type="InterPro" id="IPR002525">
    <property type="entry name" value="Transp_IS110-like_N"/>
</dbReference>
<dbReference type="Pfam" id="PF02371">
    <property type="entry name" value="Transposase_20"/>
    <property type="match status" value="1"/>
</dbReference>
<dbReference type="Pfam" id="PF01548">
    <property type="entry name" value="DEDD_Tnp_IS110"/>
    <property type="match status" value="1"/>
</dbReference>
<dbReference type="HOGENOM" id="CLU_036902_11_0_2"/>
<evidence type="ECO:0000313" key="5">
    <source>
        <dbReference type="Proteomes" id="UP000033063"/>
    </source>
</evidence>
<dbReference type="PANTHER" id="PTHR33055">
    <property type="entry name" value="TRANSPOSASE FOR INSERTION SEQUENCE ELEMENT IS1111A"/>
    <property type="match status" value="1"/>
</dbReference>
<accession>A0A0E3LVX1</accession>
<dbReference type="InterPro" id="IPR047650">
    <property type="entry name" value="Transpos_IS110"/>
</dbReference>
<proteinExistence type="predicted"/>
<dbReference type="NCBIfam" id="NF033542">
    <property type="entry name" value="transpos_IS110"/>
    <property type="match status" value="1"/>
</dbReference>
<dbReference type="GO" id="GO:0006313">
    <property type="term" value="P:DNA transposition"/>
    <property type="evidence" value="ECO:0007669"/>
    <property type="project" value="InterPro"/>
</dbReference>
<dbReference type="EMBL" id="CP009513">
    <property type="protein sequence ID" value="AKB67761.1"/>
    <property type="molecule type" value="Genomic_DNA"/>
</dbReference>